<dbReference type="Pfam" id="PF25782">
    <property type="entry name" value="TPR_CAND1"/>
    <property type="match status" value="1"/>
</dbReference>
<evidence type="ECO:0000256" key="1">
    <source>
        <dbReference type="ARBA" id="ARBA00004123"/>
    </source>
</evidence>
<keyword evidence="3" id="KW-0677">Repeat</keyword>
<evidence type="ECO:0000256" key="7">
    <source>
        <dbReference type="SAM" id="MobiDB-lite"/>
    </source>
</evidence>
<name>A0AAV6U9Z6_9ARAC</name>
<dbReference type="SUPFAM" id="SSF48371">
    <property type="entry name" value="ARM repeat"/>
    <property type="match status" value="1"/>
</dbReference>
<comment type="similarity">
    <text evidence="2">Belongs to the CAND family.</text>
</comment>
<sequence>MASVSYHIANLLEKMTSSDKDFRFMATNDLMVELQKDSIKLDDDSERKVVKMLLKLLEDKNGEVQNLAVKCLGPLVNKVKEYQVETIVETLCTNMVSEKEQLRDISSIGLKTVISELSPTSTNLVASICKKITGRLSNAIAKQEDISVQLEALDILSDLLSRFGGLLISFHLSIQEALLPQLGSPRLAVRKRSITAIGYLVMSCNQTLFNKLIDVLLDELSQNNNTSTTRTHIQAIAAISRQAGHRFGEHLERVMPIIVQYCAVEDDELREYCLHAFESFVRRCPKEISPHVPTIVKICLKYLCFDPNYNYDDDEEDEDSMDTEKTDDDDGESEDEYSDDDDMSWKVRRASAKCLEAVISTRHEMLLEFYKTISPVLISRFKEREENVKVDIFHAYIALLRQTRPSVTVALDAESMEHEEGPVTLLKQQTPNVIKALHRQLKEKSIKTRQGCFFVLTELVTVLPGALSDHMPALIPGIQFSLGDKNSSSNMKIDTLTFLNCLLTHHPPEVFHQHIEALIPPIVHAVGDVFYKITSEALLVLQQLVKVIRPLDQPTTFDFMPFVPQLYQCTLVRLKAADIDQEVKERAISCMGQIICNLGDCLDTELQVCLPIFLDRLRNEITRLTTVKSLTKVAGSPLKINLRPILGESMPILSSFLRKNHRALKLSTLTLLDTLVKNYAEFLTQSMISTVLNELPPLISESDLHISQLTLSLLTSVSKVQKQPLMNVTASILPEILSLVHSPLLQGAALNAMLEFFQSLVSTNVPGVTYRDLLRRLTAPICTANGQHGQGTAPPVIHKQAYHSIAKCVAALTIVCPHEALPVVQQFLQELKMKKNVDTVQLFALLAIGEIGKHIDLSSIPELKGILLDSFSSQSEEVKTAASFALGSIAIGNLPEYLPFVLNEIVNQPKRQYLLLHSLKEIISCQSASPATVKLLQPFIKNVWSMLFNHCECTEEGTRNVVAECLGKLTLIDPTNLLPELKSYLNSESPLARSTVVTAMKFTISDQPQPIDSLLRGCIGDFLKTLKDPDLNVRRVALVAFNSAAHNKPSLIRDLLDTILPELYNETKVRKELIREVEMGPFKHTVDDGLDIRKAAFECMYTLLDSCLDRLDIFQFLNNVEDGLRDHYDIKMLTYLMLVRLASLCPSAVLQRIERLIEPLRTTCTTKVKANSVKQEFEKQDELKRSAMRAFAALLAVPDADKNPLMNEFLSQIKSTSELQILFDSIQKDCSGSMTDSALSMDIS</sequence>
<dbReference type="InterPro" id="IPR011989">
    <property type="entry name" value="ARM-like"/>
</dbReference>
<dbReference type="Pfam" id="PF08623">
    <property type="entry name" value="TIP120"/>
    <property type="match status" value="1"/>
</dbReference>
<dbReference type="InterPro" id="IPR039852">
    <property type="entry name" value="CAND1/CAND2"/>
</dbReference>
<dbReference type="FunFam" id="1.25.10.10:FF:000047">
    <property type="entry name" value="Cullin-associated NEDD8-dissociated protein 1"/>
    <property type="match status" value="1"/>
</dbReference>
<evidence type="ECO:0000259" key="8">
    <source>
        <dbReference type="Pfam" id="PF08623"/>
    </source>
</evidence>
<keyword evidence="4" id="KW-0833">Ubl conjugation pathway</keyword>
<dbReference type="InterPro" id="IPR016024">
    <property type="entry name" value="ARM-type_fold"/>
</dbReference>
<evidence type="ECO:0000256" key="5">
    <source>
        <dbReference type="ARBA" id="ARBA00022990"/>
    </source>
</evidence>
<comment type="subcellular location">
    <subcellularLocation>
        <location evidence="1">Nucleus</location>
    </subcellularLocation>
</comment>
<evidence type="ECO:0000313" key="9">
    <source>
        <dbReference type="EMBL" id="KAG8181140.1"/>
    </source>
</evidence>
<comment type="caution">
    <text evidence="9">The sequence shown here is derived from an EMBL/GenBank/DDBJ whole genome shotgun (WGS) entry which is preliminary data.</text>
</comment>
<dbReference type="GO" id="GO:0010265">
    <property type="term" value="P:SCF complex assembly"/>
    <property type="evidence" value="ECO:0007669"/>
    <property type="project" value="InterPro"/>
</dbReference>
<keyword evidence="5" id="KW-0007">Acetylation</keyword>
<proteinExistence type="inferred from homology"/>
<dbReference type="EMBL" id="JAFNEN010000532">
    <property type="protein sequence ID" value="KAG8181140.1"/>
    <property type="molecule type" value="Genomic_DNA"/>
</dbReference>
<evidence type="ECO:0000256" key="4">
    <source>
        <dbReference type="ARBA" id="ARBA00022786"/>
    </source>
</evidence>
<keyword evidence="10" id="KW-1185">Reference proteome</keyword>
<evidence type="ECO:0000256" key="3">
    <source>
        <dbReference type="ARBA" id="ARBA00022737"/>
    </source>
</evidence>
<keyword evidence="6" id="KW-0539">Nucleus</keyword>
<dbReference type="Gene3D" id="1.25.10.10">
    <property type="entry name" value="Leucine-rich Repeat Variant"/>
    <property type="match status" value="1"/>
</dbReference>
<protein>
    <recommendedName>
        <fullName evidence="8">TATA-binding protein interacting (TIP20) domain-containing protein</fullName>
    </recommendedName>
</protein>
<feature type="domain" description="TATA-binding protein interacting (TIP20)" evidence="8">
    <location>
        <begin position="1051"/>
        <end position="1214"/>
    </location>
</feature>
<feature type="region of interest" description="Disordered" evidence="7">
    <location>
        <begin position="313"/>
        <end position="342"/>
    </location>
</feature>
<dbReference type="PANTHER" id="PTHR12696">
    <property type="entry name" value="TIP120"/>
    <property type="match status" value="1"/>
</dbReference>
<dbReference type="InterPro" id="IPR013932">
    <property type="entry name" value="TATA-bd_TIP120"/>
</dbReference>
<gene>
    <name evidence="9" type="ORF">JTE90_002500</name>
</gene>
<dbReference type="GO" id="GO:0005634">
    <property type="term" value="C:nucleus"/>
    <property type="evidence" value="ECO:0007669"/>
    <property type="project" value="UniProtKB-SubCell"/>
</dbReference>
<evidence type="ECO:0000313" key="10">
    <source>
        <dbReference type="Proteomes" id="UP000827092"/>
    </source>
</evidence>
<reference evidence="9 10" key="1">
    <citation type="journal article" date="2022" name="Nat. Ecol. Evol.">
        <title>A masculinizing supergene underlies an exaggerated male reproductive morph in a spider.</title>
        <authorList>
            <person name="Hendrickx F."/>
            <person name="De Corte Z."/>
            <person name="Sonet G."/>
            <person name="Van Belleghem S.M."/>
            <person name="Kostlbacher S."/>
            <person name="Vangestel C."/>
        </authorList>
    </citation>
    <scope>NUCLEOTIDE SEQUENCE [LARGE SCALE GENOMIC DNA]</scope>
    <source>
        <strain evidence="9">W744_W776</strain>
    </source>
</reference>
<evidence type="ECO:0000256" key="2">
    <source>
        <dbReference type="ARBA" id="ARBA00007657"/>
    </source>
</evidence>
<dbReference type="AlphaFoldDB" id="A0AAV6U9Z6"/>
<dbReference type="Proteomes" id="UP000827092">
    <property type="component" value="Unassembled WGS sequence"/>
</dbReference>
<evidence type="ECO:0000256" key="6">
    <source>
        <dbReference type="ARBA" id="ARBA00023242"/>
    </source>
</evidence>
<organism evidence="9 10">
    <name type="scientific">Oedothorax gibbosus</name>
    <dbReference type="NCBI Taxonomy" id="931172"/>
    <lineage>
        <taxon>Eukaryota</taxon>
        <taxon>Metazoa</taxon>
        <taxon>Ecdysozoa</taxon>
        <taxon>Arthropoda</taxon>
        <taxon>Chelicerata</taxon>
        <taxon>Arachnida</taxon>
        <taxon>Araneae</taxon>
        <taxon>Araneomorphae</taxon>
        <taxon>Entelegynae</taxon>
        <taxon>Araneoidea</taxon>
        <taxon>Linyphiidae</taxon>
        <taxon>Erigoninae</taxon>
        <taxon>Oedothorax</taxon>
    </lineage>
</organism>
<accession>A0AAV6U9Z6</accession>